<protein>
    <submittedName>
        <fullName evidence="2">Uncharacterized protein</fullName>
    </submittedName>
</protein>
<accession>A0A2N1J3C6</accession>
<feature type="transmembrane region" description="Helical" evidence="1">
    <location>
        <begin position="88"/>
        <end position="110"/>
    </location>
</feature>
<feature type="transmembrane region" description="Helical" evidence="1">
    <location>
        <begin position="281"/>
        <end position="301"/>
    </location>
</feature>
<feature type="transmembrane region" description="Helical" evidence="1">
    <location>
        <begin position="187"/>
        <end position="214"/>
    </location>
</feature>
<feature type="transmembrane region" description="Helical" evidence="1">
    <location>
        <begin position="151"/>
        <end position="175"/>
    </location>
</feature>
<dbReference type="EMBL" id="NXIF01000023">
    <property type="protein sequence ID" value="PKI81065.1"/>
    <property type="molecule type" value="Genomic_DNA"/>
</dbReference>
<keyword evidence="3" id="KW-1185">Reference proteome</keyword>
<proteinExistence type="predicted"/>
<keyword evidence="1" id="KW-0472">Membrane</keyword>
<name>A0A2N1J3C6_9BACT</name>
<feature type="transmembrane region" description="Helical" evidence="1">
    <location>
        <begin position="20"/>
        <end position="39"/>
    </location>
</feature>
<sequence>MFNQGLSLEQAPPISVPFRFFLTAPIFAILIGVMFLVYPAEVITNRYSNEAIAMVHMFTLGVLSMIIFGAMQQMMPVLAGAPIKRAKLFASVVHSFLTLGTIFFVLKFLYNKEEFLIAAIACLCISFLTFFITAIKLLFKVKYVTSTVNVMKLFAITGVLTTLLGLHLAIAHLTGNITSTHYSFVNIHILLGIFGFAALLIIGVSFQVIPMFYVALDFPKSVQNRLPISIFVLILSYFAFAFLNLDFYIYKVLFAIFFVIYAFHGLNSLNNRRRPVSDVTLWYWKVSLYSLVIAMLNWLFVPQDSSYLLTILFAFGFLFSLLQGMIYKIIPFLCWFHLTSKGYFDIPTIKEVINEDLIKIHFYIYMLSYIFFLLYGFFNEIFVDIAATLFILSNILFLINCILGMKKYASISKKEPLQTFVQS</sequence>
<keyword evidence="1" id="KW-0812">Transmembrane</keyword>
<dbReference type="AlphaFoldDB" id="A0A2N1J3C6"/>
<comment type="caution">
    <text evidence="2">The sequence shown here is derived from an EMBL/GenBank/DDBJ whole genome shotgun (WGS) entry which is preliminary data.</text>
</comment>
<dbReference type="RefSeq" id="WP_101184465.1">
    <property type="nucleotide sequence ID" value="NZ_CP031218.1"/>
</dbReference>
<dbReference type="OrthoDB" id="5295665at2"/>
<evidence type="ECO:0000313" key="2">
    <source>
        <dbReference type="EMBL" id="PKI81065.1"/>
    </source>
</evidence>
<keyword evidence="1" id="KW-1133">Transmembrane helix</keyword>
<gene>
    <name evidence="2" type="ORF">CP960_05770</name>
</gene>
<feature type="transmembrane region" description="Helical" evidence="1">
    <location>
        <begin position="116"/>
        <end position="139"/>
    </location>
</feature>
<organism evidence="2 3">
    <name type="scientific">Malaciobacter halophilus</name>
    <dbReference type="NCBI Taxonomy" id="197482"/>
    <lineage>
        <taxon>Bacteria</taxon>
        <taxon>Pseudomonadati</taxon>
        <taxon>Campylobacterota</taxon>
        <taxon>Epsilonproteobacteria</taxon>
        <taxon>Campylobacterales</taxon>
        <taxon>Arcobacteraceae</taxon>
        <taxon>Malaciobacter</taxon>
    </lineage>
</organism>
<dbReference type="Proteomes" id="UP000233248">
    <property type="component" value="Unassembled WGS sequence"/>
</dbReference>
<dbReference type="KEGG" id="ahs:AHALO_0754"/>
<evidence type="ECO:0000256" key="1">
    <source>
        <dbReference type="SAM" id="Phobius"/>
    </source>
</evidence>
<reference evidence="2 3" key="1">
    <citation type="submission" date="2017-09" db="EMBL/GenBank/DDBJ databases">
        <title>Genomics of the genus Arcobacter.</title>
        <authorList>
            <person name="Perez-Cataluna A."/>
            <person name="Figueras M.J."/>
            <person name="Salas-Masso N."/>
        </authorList>
    </citation>
    <scope>NUCLEOTIDE SEQUENCE [LARGE SCALE GENOMIC DNA]</scope>
    <source>
        <strain evidence="2 3">DSM 18005</strain>
    </source>
</reference>
<feature type="transmembrane region" description="Helical" evidence="1">
    <location>
        <begin position="381"/>
        <end position="403"/>
    </location>
</feature>
<feature type="transmembrane region" description="Helical" evidence="1">
    <location>
        <begin position="249"/>
        <end position="269"/>
    </location>
</feature>
<feature type="transmembrane region" description="Helical" evidence="1">
    <location>
        <begin position="51"/>
        <end position="68"/>
    </location>
</feature>
<feature type="transmembrane region" description="Helical" evidence="1">
    <location>
        <begin position="226"/>
        <end position="243"/>
    </location>
</feature>
<evidence type="ECO:0000313" key="3">
    <source>
        <dbReference type="Proteomes" id="UP000233248"/>
    </source>
</evidence>
<feature type="transmembrane region" description="Helical" evidence="1">
    <location>
        <begin position="307"/>
        <end position="336"/>
    </location>
</feature>